<organism evidence="1 2">
    <name type="scientific">Sphingomonas hylomeconis</name>
    <dbReference type="NCBI Taxonomy" id="1395958"/>
    <lineage>
        <taxon>Bacteria</taxon>
        <taxon>Pseudomonadati</taxon>
        <taxon>Pseudomonadota</taxon>
        <taxon>Alphaproteobacteria</taxon>
        <taxon>Sphingomonadales</taxon>
        <taxon>Sphingomonadaceae</taxon>
        <taxon>Sphingomonas</taxon>
    </lineage>
</organism>
<proteinExistence type="predicted"/>
<dbReference type="Pfam" id="PF01126">
    <property type="entry name" value="Heme_oxygenase"/>
    <property type="match status" value="1"/>
</dbReference>
<gene>
    <name evidence="1" type="ORF">ACFONA_07565</name>
</gene>
<dbReference type="InterPro" id="IPR016053">
    <property type="entry name" value="Haem_Oase-like"/>
</dbReference>
<comment type="caution">
    <text evidence="1">The sequence shown here is derived from an EMBL/GenBank/DDBJ whole genome shotgun (WGS) entry which is preliminary data.</text>
</comment>
<sequence length="199" mass="21560">MTAMPGITDGRARRLKAATGETHQRLDTRIMAADPFGDRARYGRFLAVQYLFHRDIDALYCLPALTALIPDLAARRRLDQVAQDIADLGQALPLPDRAPLFDDPAEGAIDVPTALGWLYVAEGSNLGAAFLFKAAARLGLDGSCGARHLAGHPEGRAQHWRDFTAALDALTLLPPEEARMVAGARAAFIRVHDLVDARI</sequence>
<protein>
    <submittedName>
        <fullName evidence="1">Biliverdin-producing heme oxygenase</fullName>
    </submittedName>
</protein>
<dbReference type="EMBL" id="JBHRXP010000002">
    <property type="protein sequence ID" value="MFC3580021.1"/>
    <property type="molecule type" value="Genomic_DNA"/>
</dbReference>
<accession>A0ABV7ST96</accession>
<evidence type="ECO:0000313" key="2">
    <source>
        <dbReference type="Proteomes" id="UP001595713"/>
    </source>
</evidence>
<dbReference type="Proteomes" id="UP001595713">
    <property type="component" value="Unassembled WGS sequence"/>
</dbReference>
<name>A0ABV7ST96_9SPHN</name>
<dbReference type="Gene3D" id="1.20.910.10">
    <property type="entry name" value="Heme oxygenase-like"/>
    <property type="match status" value="1"/>
</dbReference>
<dbReference type="SUPFAM" id="SSF48613">
    <property type="entry name" value="Heme oxygenase-like"/>
    <property type="match status" value="1"/>
</dbReference>
<dbReference type="InterPro" id="IPR016084">
    <property type="entry name" value="Haem_Oase-like_multi-hlx"/>
</dbReference>
<keyword evidence="2" id="KW-1185">Reference proteome</keyword>
<reference evidence="2" key="1">
    <citation type="journal article" date="2019" name="Int. J. Syst. Evol. Microbiol.">
        <title>The Global Catalogue of Microorganisms (GCM) 10K type strain sequencing project: providing services to taxonomists for standard genome sequencing and annotation.</title>
        <authorList>
            <consortium name="The Broad Institute Genomics Platform"/>
            <consortium name="The Broad Institute Genome Sequencing Center for Infectious Disease"/>
            <person name="Wu L."/>
            <person name="Ma J."/>
        </authorList>
    </citation>
    <scope>NUCLEOTIDE SEQUENCE [LARGE SCALE GENOMIC DNA]</scope>
    <source>
        <strain evidence="2">KCTC 42739</strain>
    </source>
</reference>
<dbReference type="CDD" id="cd19166">
    <property type="entry name" value="HemeO-bac"/>
    <property type="match status" value="1"/>
</dbReference>
<evidence type="ECO:0000313" key="1">
    <source>
        <dbReference type="EMBL" id="MFC3580021.1"/>
    </source>
</evidence>
<dbReference type="RefSeq" id="WP_261293102.1">
    <property type="nucleotide sequence ID" value="NZ_JANQBK010000003.1"/>
</dbReference>